<dbReference type="AlphaFoldDB" id="A0A9D4S429"/>
<proteinExistence type="predicted"/>
<reference evidence="1" key="1">
    <citation type="journal article" date="2019" name="bioRxiv">
        <title>The Genome of the Zebra Mussel, Dreissena polymorpha: A Resource for Invasive Species Research.</title>
        <authorList>
            <person name="McCartney M.A."/>
            <person name="Auch B."/>
            <person name="Kono T."/>
            <person name="Mallez S."/>
            <person name="Zhang Y."/>
            <person name="Obille A."/>
            <person name="Becker A."/>
            <person name="Abrahante J.E."/>
            <person name="Garbe J."/>
            <person name="Badalamenti J.P."/>
            <person name="Herman A."/>
            <person name="Mangelson H."/>
            <person name="Liachko I."/>
            <person name="Sullivan S."/>
            <person name="Sone E.D."/>
            <person name="Koren S."/>
            <person name="Silverstein K.A.T."/>
            <person name="Beckman K.B."/>
            <person name="Gohl D.M."/>
        </authorList>
    </citation>
    <scope>NUCLEOTIDE SEQUENCE</scope>
    <source>
        <strain evidence="1">Duluth1</strain>
        <tissue evidence="1">Whole animal</tissue>
    </source>
</reference>
<reference evidence="1" key="2">
    <citation type="submission" date="2020-11" db="EMBL/GenBank/DDBJ databases">
        <authorList>
            <person name="McCartney M.A."/>
            <person name="Auch B."/>
            <person name="Kono T."/>
            <person name="Mallez S."/>
            <person name="Becker A."/>
            <person name="Gohl D.M."/>
            <person name="Silverstein K.A.T."/>
            <person name="Koren S."/>
            <person name="Bechman K.B."/>
            <person name="Herman A."/>
            <person name="Abrahante J.E."/>
            <person name="Garbe J."/>
        </authorList>
    </citation>
    <scope>NUCLEOTIDE SEQUENCE</scope>
    <source>
        <strain evidence="1">Duluth1</strain>
        <tissue evidence="1">Whole animal</tissue>
    </source>
</reference>
<gene>
    <name evidence="1" type="ORF">DPMN_013785</name>
</gene>
<evidence type="ECO:0000313" key="2">
    <source>
        <dbReference type="Proteomes" id="UP000828390"/>
    </source>
</evidence>
<protein>
    <submittedName>
        <fullName evidence="1">Uncharacterized protein</fullName>
    </submittedName>
</protein>
<evidence type="ECO:0000313" key="1">
    <source>
        <dbReference type="EMBL" id="KAH3889723.1"/>
    </source>
</evidence>
<dbReference type="EMBL" id="JAIWYP010000001">
    <property type="protein sequence ID" value="KAH3889723.1"/>
    <property type="molecule type" value="Genomic_DNA"/>
</dbReference>
<name>A0A9D4S429_DREPO</name>
<keyword evidence="2" id="KW-1185">Reference proteome</keyword>
<organism evidence="1 2">
    <name type="scientific">Dreissena polymorpha</name>
    <name type="common">Zebra mussel</name>
    <name type="synonym">Mytilus polymorpha</name>
    <dbReference type="NCBI Taxonomy" id="45954"/>
    <lineage>
        <taxon>Eukaryota</taxon>
        <taxon>Metazoa</taxon>
        <taxon>Spiralia</taxon>
        <taxon>Lophotrochozoa</taxon>
        <taxon>Mollusca</taxon>
        <taxon>Bivalvia</taxon>
        <taxon>Autobranchia</taxon>
        <taxon>Heteroconchia</taxon>
        <taxon>Euheterodonta</taxon>
        <taxon>Imparidentia</taxon>
        <taxon>Neoheterodontei</taxon>
        <taxon>Myida</taxon>
        <taxon>Dreissenoidea</taxon>
        <taxon>Dreissenidae</taxon>
        <taxon>Dreissena</taxon>
    </lineage>
</organism>
<sequence length="70" mass="8180">MHKYVHKRRCRYRIRLSKGNEITNGRVPDEDVIKISRVRQASNNGRADEEPACDKGDEAELRVVNWKEVS</sequence>
<dbReference type="Proteomes" id="UP000828390">
    <property type="component" value="Unassembled WGS sequence"/>
</dbReference>
<comment type="caution">
    <text evidence="1">The sequence shown here is derived from an EMBL/GenBank/DDBJ whole genome shotgun (WGS) entry which is preliminary data.</text>
</comment>
<accession>A0A9D4S429</accession>